<evidence type="ECO:0000256" key="2">
    <source>
        <dbReference type="SAM" id="Phobius"/>
    </source>
</evidence>
<feature type="transmembrane region" description="Helical" evidence="2">
    <location>
        <begin position="270"/>
        <end position="288"/>
    </location>
</feature>
<dbReference type="PANTHER" id="PTHR11328:SF24">
    <property type="entry name" value="MAJOR FACILITATOR SUPERFAMILY (MFS) PROFILE DOMAIN-CONTAINING PROTEIN"/>
    <property type="match status" value="1"/>
</dbReference>
<feature type="transmembrane region" description="Helical" evidence="2">
    <location>
        <begin position="405"/>
        <end position="424"/>
    </location>
</feature>
<dbReference type="PANTHER" id="PTHR11328">
    <property type="entry name" value="MAJOR FACILITATOR SUPERFAMILY DOMAIN-CONTAINING PROTEIN"/>
    <property type="match status" value="1"/>
</dbReference>
<dbReference type="GO" id="GO:0008643">
    <property type="term" value="P:carbohydrate transport"/>
    <property type="evidence" value="ECO:0007669"/>
    <property type="project" value="InterPro"/>
</dbReference>
<dbReference type="Gene3D" id="1.20.1250.20">
    <property type="entry name" value="MFS general substrate transporter like domains"/>
    <property type="match status" value="2"/>
</dbReference>
<dbReference type="InterPro" id="IPR036259">
    <property type="entry name" value="MFS_trans_sf"/>
</dbReference>
<evidence type="ECO:0000256" key="1">
    <source>
        <dbReference type="ARBA" id="ARBA00009617"/>
    </source>
</evidence>
<keyword evidence="2" id="KW-0812">Transmembrane</keyword>
<feature type="transmembrane region" description="Helical" evidence="2">
    <location>
        <begin position="89"/>
        <end position="105"/>
    </location>
</feature>
<keyword evidence="2" id="KW-0472">Membrane</keyword>
<dbReference type="GO" id="GO:0015293">
    <property type="term" value="F:symporter activity"/>
    <property type="evidence" value="ECO:0007669"/>
    <property type="project" value="InterPro"/>
</dbReference>
<dbReference type="Proteomes" id="UP000664914">
    <property type="component" value="Chromosome"/>
</dbReference>
<organism evidence="3 4">
    <name type="scientific">Rhizorhabdus wittichii</name>
    <dbReference type="NCBI Taxonomy" id="160791"/>
    <lineage>
        <taxon>Bacteria</taxon>
        <taxon>Pseudomonadati</taxon>
        <taxon>Pseudomonadota</taxon>
        <taxon>Alphaproteobacteria</taxon>
        <taxon>Sphingomonadales</taxon>
        <taxon>Sphingomonadaceae</taxon>
        <taxon>Rhizorhabdus</taxon>
    </lineage>
</organism>
<dbReference type="SUPFAM" id="SSF103473">
    <property type="entry name" value="MFS general substrate transporter"/>
    <property type="match status" value="1"/>
</dbReference>
<proteinExistence type="inferred from homology"/>
<feature type="transmembrane region" description="Helical" evidence="2">
    <location>
        <begin position="20"/>
        <end position="43"/>
    </location>
</feature>
<feature type="transmembrane region" description="Helical" evidence="2">
    <location>
        <begin position="300"/>
        <end position="318"/>
    </location>
</feature>
<feature type="transmembrane region" description="Helical" evidence="2">
    <location>
        <begin position="49"/>
        <end position="69"/>
    </location>
</feature>
<evidence type="ECO:0000313" key="3">
    <source>
        <dbReference type="EMBL" id="QTH21577.1"/>
    </source>
</evidence>
<feature type="transmembrane region" description="Helical" evidence="2">
    <location>
        <begin position="184"/>
        <end position="206"/>
    </location>
</feature>
<evidence type="ECO:0000313" key="4">
    <source>
        <dbReference type="Proteomes" id="UP000664914"/>
    </source>
</evidence>
<feature type="transmembrane region" description="Helical" evidence="2">
    <location>
        <begin position="234"/>
        <end position="258"/>
    </location>
</feature>
<dbReference type="GO" id="GO:0005886">
    <property type="term" value="C:plasma membrane"/>
    <property type="evidence" value="ECO:0007669"/>
    <property type="project" value="TreeGrafter"/>
</dbReference>
<gene>
    <name evidence="3" type="ORF">HRJ34_25240</name>
</gene>
<reference evidence="3" key="2">
    <citation type="submission" date="2021-04" db="EMBL/GenBank/DDBJ databases">
        <title>Isolation and genomic analysis of the ibuprofen-degrading bacterium Sphingomonas strain MPO218.</title>
        <authorList>
            <person name="Aulestia M."/>
            <person name="Flores A."/>
            <person name="Mangas E.L."/>
            <person name="Perez-Pulido A.J."/>
            <person name="Santero E."/>
            <person name="Camacho E.M."/>
        </authorList>
    </citation>
    <scope>NUCLEOTIDE SEQUENCE</scope>
    <source>
        <strain evidence="3">MPO218</strain>
    </source>
</reference>
<feature type="transmembrane region" description="Helical" evidence="2">
    <location>
        <begin position="159"/>
        <end position="178"/>
    </location>
</feature>
<name>A0A975D255_9SPHN</name>
<dbReference type="Pfam" id="PF13347">
    <property type="entry name" value="MFS_2"/>
    <property type="match status" value="1"/>
</dbReference>
<feature type="transmembrane region" description="Helical" evidence="2">
    <location>
        <begin position="324"/>
        <end position="348"/>
    </location>
</feature>
<sequence>MRKRTGLDMRTSEPIGLRPLIAYSAPALPLSMLLMPLILYLPAYYATSVGLPLAMVGLIFSLARAFDGIIDPLIGHLSDASRGRWGRKPWLLGGAPLLVIATWYLCRPPHGAGLAYLGLWLFLFYLAWSTVQIPYLSWGVELSRDYRQRTRIAGFREGNLLVGTLLATGLPLLLGGGHPDLDTILAVFVGTTAILLPLALVAAVSLTPAGPAPQPAPPIGLIAGIRLVAGNGPFLRLMGAIFAFWLAANIWNACVLLVMEHVLGLDTGTFLLFVLGQFLIGLMALPLVTRLANRIGKHHALALGTLAFFSILLLLLLVPRGQAMIAFLPFALLGLVTPVIWVLPAATAGDAVELGILLSGRDQSALYMAFYNFAQKLALAASIGIALPLLGLLGFDPARGQPMPLILVGIVLPLLCATAGALLLRGYPITERRHAAIRRRIARVHPHLATSVG</sequence>
<feature type="transmembrane region" description="Helical" evidence="2">
    <location>
        <begin position="369"/>
        <end position="393"/>
    </location>
</feature>
<dbReference type="AlphaFoldDB" id="A0A975D255"/>
<feature type="transmembrane region" description="Helical" evidence="2">
    <location>
        <begin position="117"/>
        <end position="138"/>
    </location>
</feature>
<dbReference type="EMBL" id="CP059319">
    <property type="protein sequence ID" value="QTH21577.1"/>
    <property type="molecule type" value="Genomic_DNA"/>
</dbReference>
<reference evidence="3" key="1">
    <citation type="submission" date="2020-07" db="EMBL/GenBank/DDBJ databases">
        <authorList>
            <person name="Camacho E."/>
        </authorList>
    </citation>
    <scope>NUCLEOTIDE SEQUENCE</scope>
    <source>
        <strain evidence="3">MPO218</strain>
    </source>
</reference>
<comment type="similarity">
    <text evidence="1">Belongs to the sodium:galactoside symporter (TC 2.A.2) family.</text>
</comment>
<dbReference type="InterPro" id="IPR039672">
    <property type="entry name" value="MFS_2"/>
</dbReference>
<dbReference type="RefSeq" id="WP_208632793.1">
    <property type="nucleotide sequence ID" value="NZ_CP059319.1"/>
</dbReference>
<protein>
    <submittedName>
        <fullName evidence="3">MFS transporter</fullName>
    </submittedName>
</protein>
<keyword evidence="2" id="KW-1133">Transmembrane helix</keyword>
<accession>A0A975D255</accession>